<dbReference type="SUPFAM" id="SSF51261">
    <property type="entry name" value="Duplicated hybrid motif"/>
    <property type="match status" value="1"/>
</dbReference>
<dbReference type="Proteomes" id="UP000297477">
    <property type="component" value="Unassembled WGS sequence"/>
</dbReference>
<keyword evidence="4" id="KW-1185">Reference proteome</keyword>
<reference evidence="3 4" key="1">
    <citation type="submission" date="2019-03" db="EMBL/GenBank/DDBJ databases">
        <title>Reclassification of Micrococcus aloeverae and Micrococcus yunnanensis as later heterotypic synonyms of Micrococcus luteus.</title>
        <authorList>
            <person name="Huang C.-H."/>
        </authorList>
    </citation>
    <scope>NUCLEOTIDE SEQUENCE [LARGE SCALE GENOMIC DNA]</scope>
    <source>
        <strain evidence="3 4">BCRC 12151</strain>
    </source>
</reference>
<evidence type="ECO:0000256" key="1">
    <source>
        <dbReference type="SAM" id="MobiDB-lite"/>
    </source>
</evidence>
<proteinExistence type="predicted"/>
<dbReference type="InterPro" id="IPR011055">
    <property type="entry name" value="Dup_hybrid_motif"/>
</dbReference>
<feature type="compositionally biased region" description="Low complexity" evidence="1">
    <location>
        <begin position="101"/>
        <end position="119"/>
    </location>
</feature>
<comment type="caution">
    <text evidence="3">The sequence shown here is derived from an EMBL/GenBank/DDBJ whole genome shotgun (WGS) entry which is preliminary data.</text>
</comment>
<evidence type="ECO:0000313" key="3">
    <source>
        <dbReference type="EMBL" id="TFH98263.1"/>
    </source>
</evidence>
<gene>
    <name evidence="3" type="ORF">E4A49_09305</name>
</gene>
<dbReference type="InterPro" id="IPR016047">
    <property type="entry name" value="M23ase_b-sheet_dom"/>
</dbReference>
<accession>A0ABY2JXR4</accession>
<feature type="domain" description="M23ase beta-sheet core" evidence="2">
    <location>
        <begin position="156"/>
        <end position="241"/>
    </location>
</feature>
<protein>
    <submittedName>
        <fullName evidence="3">M23 family metallopeptidase</fullName>
    </submittedName>
</protein>
<dbReference type="EMBL" id="SPKT01000020">
    <property type="protein sequence ID" value="TFH98263.1"/>
    <property type="molecule type" value="Genomic_DNA"/>
</dbReference>
<dbReference type="CDD" id="cd12797">
    <property type="entry name" value="M23_peptidase"/>
    <property type="match status" value="1"/>
</dbReference>
<dbReference type="Gene3D" id="2.70.70.10">
    <property type="entry name" value="Glucose Permease (Domain IIA)"/>
    <property type="match status" value="1"/>
</dbReference>
<evidence type="ECO:0000259" key="2">
    <source>
        <dbReference type="Pfam" id="PF01551"/>
    </source>
</evidence>
<organism evidence="3 4">
    <name type="scientific">Micrococcus lylae</name>
    <dbReference type="NCBI Taxonomy" id="1273"/>
    <lineage>
        <taxon>Bacteria</taxon>
        <taxon>Bacillati</taxon>
        <taxon>Actinomycetota</taxon>
        <taxon>Actinomycetes</taxon>
        <taxon>Micrococcales</taxon>
        <taxon>Micrococcaceae</taxon>
        <taxon>Micrococcus</taxon>
    </lineage>
</organism>
<feature type="region of interest" description="Disordered" evidence="1">
    <location>
        <begin position="1"/>
        <end position="82"/>
    </location>
</feature>
<dbReference type="Pfam" id="PF01551">
    <property type="entry name" value="Peptidase_M23"/>
    <property type="match status" value="1"/>
</dbReference>
<evidence type="ECO:0000313" key="4">
    <source>
        <dbReference type="Proteomes" id="UP000297477"/>
    </source>
</evidence>
<feature type="region of interest" description="Disordered" evidence="1">
    <location>
        <begin position="101"/>
        <end position="134"/>
    </location>
</feature>
<sequence length="297" mass="30863">MTSPPVSGHSTRHRCDHRTPARPAPLPPARPLLHSGPVARFPPQFASRRRHRPPSSAHPGPMGTSLTASPRPSRRAPFRRPGLRRPATVLLLTVLLGAAPAGAGPPAASSAAGTAASAPDPTPIPAGLRWSSPAPGAGAGDLLRAFDAPEQPWDPGHRGVDLRLRGDVVLAPADGTVRHVGMVAGRPVLSIDHGQEVVSSMEPVVAVVGKGETVTAGQPVGRLDPAAEHCAEPCVHLGVRVLDGWLVGRTLRDRYLDPALLLGLSGPSVLWPLGEDGGAGREDDAGEDGAQPRRERD</sequence>
<feature type="region of interest" description="Disordered" evidence="1">
    <location>
        <begin position="273"/>
        <end position="297"/>
    </location>
</feature>
<name>A0ABY2JXR4_9MICC</name>
<feature type="compositionally biased region" description="Basic residues" evidence="1">
    <location>
        <begin position="72"/>
        <end position="82"/>
    </location>
</feature>